<dbReference type="Gene3D" id="2.160.20.10">
    <property type="entry name" value="Single-stranded right-handed beta-helix, Pectin lyase-like"/>
    <property type="match status" value="4"/>
</dbReference>
<evidence type="ECO:0000313" key="3">
    <source>
        <dbReference type="EMBL" id="NEU73469.1"/>
    </source>
</evidence>
<reference evidence="3 4" key="1">
    <citation type="journal article" date="2015" name="Genome Announc.">
        <title>Draft Genome Sequence of Cyanobacterium Hassallia byssoidea Strain VB512170, Isolated from Monuments in India.</title>
        <authorList>
            <person name="Singh D."/>
            <person name="Chandrababunaidu M.M."/>
            <person name="Panda A."/>
            <person name="Sen D."/>
            <person name="Bhattacharyya S."/>
            <person name="Adhikary S.P."/>
            <person name="Tripathy S."/>
        </authorList>
    </citation>
    <scope>NUCLEOTIDE SEQUENCE [LARGE SCALE GENOMIC DNA]</scope>
    <source>
        <strain evidence="3 4">VB512170</strain>
    </source>
</reference>
<name>A0A846H9S8_9CYAN</name>
<dbReference type="NCBIfam" id="TIGR01901">
    <property type="entry name" value="adhes_NPXG"/>
    <property type="match status" value="1"/>
</dbReference>
<dbReference type="Proteomes" id="UP000031549">
    <property type="component" value="Unassembled WGS sequence"/>
</dbReference>
<dbReference type="InterPro" id="IPR008638">
    <property type="entry name" value="FhaB/CdiA-like_TPS"/>
</dbReference>
<dbReference type="Pfam" id="PF05860">
    <property type="entry name" value="TPS"/>
    <property type="match status" value="1"/>
</dbReference>
<dbReference type="InterPro" id="IPR012334">
    <property type="entry name" value="Pectin_lyas_fold"/>
</dbReference>
<proteinExistence type="predicted"/>
<dbReference type="RefSeq" id="WP_163518857.1">
    <property type="nucleotide sequence ID" value="NZ_JTCM02000024.1"/>
</dbReference>
<evidence type="ECO:0000259" key="2">
    <source>
        <dbReference type="SMART" id="SM00912"/>
    </source>
</evidence>
<feature type="signal peptide" evidence="1">
    <location>
        <begin position="1"/>
        <end position="28"/>
    </location>
</feature>
<feature type="chain" id="PRO_5032837067" evidence="1">
    <location>
        <begin position="29"/>
        <end position="1125"/>
    </location>
</feature>
<organism evidence="3 4">
    <name type="scientific">Hassallia byssoidea VB512170</name>
    <dbReference type="NCBI Taxonomy" id="1304833"/>
    <lineage>
        <taxon>Bacteria</taxon>
        <taxon>Bacillati</taxon>
        <taxon>Cyanobacteriota</taxon>
        <taxon>Cyanophyceae</taxon>
        <taxon>Nostocales</taxon>
        <taxon>Tolypothrichaceae</taxon>
        <taxon>Hassallia</taxon>
    </lineage>
</organism>
<gene>
    <name evidence="3" type="ORF">PI95_013065</name>
</gene>
<accession>A0A846H9S8</accession>
<dbReference type="EMBL" id="JTCM02000024">
    <property type="protein sequence ID" value="NEU73469.1"/>
    <property type="molecule type" value="Genomic_DNA"/>
</dbReference>
<feature type="domain" description="Filamentous haemagglutinin FhaB/tRNA nuclease CdiA-like TPS" evidence="2">
    <location>
        <begin position="40"/>
        <end position="150"/>
    </location>
</feature>
<dbReference type="AlphaFoldDB" id="A0A846H9S8"/>
<evidence type="ECO:0000256" key="1">
    <source>
        <dbReference type="SAM" id="SignalP"/>
    </source>
</evidence>
<dbReference type="SUPFAM" id="SSF51126">
    <property type="entry name" value="Pectin lyase-like"/>
    <property type="match status" value="4"/>
</dbReference>
<comment type="caution">
    <text evidence="3">The sequence shown here is derived from an EMBL/GenBank/DDBJ whole genome shotgun (WGS) entry which is preliminary data.</text>
</comment>
<feature type="non-terminal residue" evidence="3">
    <location>
        <position position="1125"/>
    </location>
</feature>
<evidence type="ECO:0000313" key="4">
    <source>
        <dbReference type="Proteomes" id="UP000031549"/>
    </source>
</evidence>
<protein>
    <submittedName>
        <fullName evidence="3">Filamentous hemagglutinin N-terminal domain-containing protein</fullName>
    </submittedName>
</protein>
<dbReference type="InterPro" id="IPR011050">
    <property type="entry name" value="Pectin_lyase_fold/virulence"/>
</dbReference>
<dbReference type="SMART" id="SM00912">
    <property type="entry name" value="Haemagg_act"/>
    <property type="match status" value="1"/>
</dbReference>
<keyword evidence="4" id="KW-1185">Reference proteome</keyword>
<sequence length="1125" mass="115558">MVQDWKKLALGFIFALGGATFSINSAFAQQITIDGTLSPERTLTGPNYIIPQAYGQTVGNNLFQSFGRFNLNAGESANFQSDVSIRNILSRVTGGLPSTIDGRIFTQSANVNLFFINPSGIIFGPNARIDVGSATRGSFIATTADALVWANGSQFSATNPRGASSLLTIVGDPSGFLSTLRPPQPITSSGNNLRIFDGQSLLLLGGNLTLDNSNLQTRGGRVELAAIADTGTVGLEGNGNIFSLNIPDNLAPADVSLQNRTSIDVTAANQGNIALVGRNVDIIGGSQLRTGIGSGLGTVNSQAGDITVNATGTLTINQASRLSNTVANNATGNAGNIKIKAGEISITNLVNLPALDAESNGLGRSGNVSLQANGSIFVTGQNVRNNDSVISTLSRGQSLGSGDISLNARSGGIFLNNAFFRAASFGGNGGNISLQGNEISLANNSSLVSVAFNRGNSGRITLNSTGPISIQNTLVNTAVGIANALTNRELNNAGDINISGRSVSITGESEISSRSFNGVNSGNIFVNGTEFVSISGNSRRIPRPDSDRARSFPNTILTTTVERNSRGNAGNISIKAGEIFINNQANNAAVSTTSLGPGRGGDVSLQATSGSISLIGRDRQANDQVISTFGETNSRGSGDISLNANNSILLDNALLRASTTGGDAGNILVRGNEKVSLANNSALTTEALGRGNAGRITVESFGPISLQNSLIATNVGSRSDRNSRPELGNAGNIIIHGRTVAVTAGSEISSRSFSGANSGNIEVNGTEQVDISGRVSQFPRRASDRANSFPYTTLATTSEQLASGVSGDITVNTANLRISDGASVRADTKSSSIGGSININANVVDITNGGQIFTTAFGRGNAGDITLNVSDRLNISGRNASASSDIFNQIAQSSGRTQAEFQLGSANSTSGIFANTSLNSTAQGGNLTINTPSLQVQDGATISVSSPQGQAGNLNITANTIRLNQGSLTAETAITRTQPGANITLRDVSLLLMQNNSRISAQANGTATGGNITINAQNGFVIAPFGQDSDIIASASRGRGGNITINTQGLFGFFEGRAIPGNGTNDIDASSEFNNPGTVDINTLDIDPRRGLLELPASVVEVSRLVASNCGAIAGKDGSSFTYTG</sequence>
<keyword evidence="1" id="KW-0732">Signal</keyword>